<protein>
    <submittedName>
        <fullName evidence="1">Uncharacterized protein</fullName>
    </submittedName>
</protein>
<dbReference type="AlphaFoldDB" id="A0A0L8GGX6"/>
<gene>
    <name evidence="1" type="ORF">OCBIM_22034303mg</name>
</gene>
<name>A0A0L8GGX6_OCTBM</name>
<organism evidence="1">
    <name type="scientific">Octopus bimaculoides</name>
    <name type="common">California two-spotted octopus</name>
    <dbReference type="NCBI Taxonomy" id="37653"/>
    <lineage>
        <taxon>Eukaryota</taxon>
        <taxon>Metazoa</taxon>
        <taxon>Spiralia</taxon>
        <taxon>Lophotrochozoa</taxon>
        <taxon>Mollusca</taxon>
        <taxon>Cephalopoda</taxon>
        <taxon>Coleoidea</taxon>
        <taxon>Octopodiformes</taxon>
        <taxon>Octopoda</taxon>
        <taxon>Incirrata</taxon>
        <taxon>Octopodidae</taxon>
        <taxon>Octopus</taxon>
    </lineage>
</organism>
<evidence type="ECO:0000313" key="1">
    <source>
        <dbReference type="EMBL" id="KOF75800.1"/>
    </source>
</evidence>
<dbReference type="EMBL" id="KQ422015">
    <property type="protein sequence ID" value="KOF75800.1"/>
    <property type="molecule type" value="Genomic_DNA"/>
</dbReference>
<accession>A0A0L8GGX6</accession>
<proteinExistence type="predicted"/>
<sequence length="56" mass="6484">MYFVCVCACLGRENQHVSDTSVVNKLVLFVTIKLFPSTERKWENWSCDVHALLKSH</sequence>
<reference evidence="1" key="1">
    <citation type="submission" date="2015-07" db="EMBL/GenBank/DDBJ databases">
        <title>MeaNS - Measles Nucleotide Surveillance Program.</title>
        <authorList>
            <person name="Tran T."/>
            <person name="Druce J."/>
        </authorList>
    </citation>
    <scope>NUCLEOTIDE SEQUENCE</scope>
    <source>
        <strain evidence="1">UCB-OBI-ISO-001</strain>
        <tissue evidence="1">Gonad</tissue>
    </source>
</reference>